<sequence length="111" mass="12439">MVPLIGRWRIVAMSGWDQDAIDLVEPAFIKFNRDRTGQFGFIAVQGWLDCRPADRDGRPGVEFTWEGVDEGDQVSGRGWASLVHDALVEGHLFFHLGDDSSFRAEPFTTAD</sequence>
<evidence type="ECO:0000313" key="1">
    <source>
        <dbReference type="EMBL" id="WAL64707.1"/>
    </source>
</evidence>
<keyword evidence="2" id="KW-1185">Reference proteome</keyword>
<gene>
    <name evidence="1" type="ORF">ORV05_27655</name>
</gene>
<reference evidence="1" key="1">
    <citation type="submission" date="2022-11" db="EMBL/GenBank/DDBJ databases">
        <authorList>
            <person name="Mo P."/>
        </authorList>
    </citation>
    <scope>NUCLEOTIDE SEQUENCE</scope>
    <source>
        <strain evidence="1">HUAS 11-8</strain>
    </source>
</reference>
<accession>A0ABY7AYA3</accession>
<dbReference type="EMBL" id="CP113836">
    <property type="protein sequence ID" value="WAL64707.1"/>
    <property type="molecule type" value="Genomic_DNA"/>
</dbReference>
<dbReference type="Proteomes" id="UP001163203">
    <property type="component" value="Chromosome"/>
</dbReference>
<name>A0ABY7AYA3_9PSEU</name>
<dbReference type="RefSeq" id="WP_268754930.1">
    <property type="nucleotide sequence ID" value="NZ_CP113836.1"/>
</dbReference>
<proteinExistence type="predicted"/>
<evidence type="ECO:0008006" key="3">
    <source>
        <dbReference type="Google" id="ProtNLM"/>
    </source>
</evidence>
<protein>
    <recommendedName>
        <fullName evidence="3">Lipocalin-like domain-containing protein</fullName>
    </recommendedName>
</protein>
<organism evidence="1 2">
    <name type="scientific">Amycolatopsis cynarae</name>
    <dbReference type="NCBI Taxonomy" id="2995223"/>
    <lineage>
        <taxon>Bacteria</taxon>
        <taxon>Bacillati</taxon>
        <taxon>Actinomycetota</taxon>
        <taxon>Actinomycetes</taxon>
        <taxon>Pseudonocardiales</taxon>
        <taxon>Pseudonocardiaceae</taxon>
        <taxon>Amycolatopsis</taxon>
    </lineage>
</organism>
<evidence type="ECO:0000313" key="2">
    <source>
        <dbReference type="Proteomes" id="UP001163203"/>
    </source>
</evidence>